<organism evidence="1 2">
    <name type="scientific">Chryseobacterium geocarposphaerae</name>
    <dbReference type="NCBI Taxonomy" id="1416776"/>
    <lineage>
        <taxon>Bacteria</taxon>
        <taxon>Pseudomonadati</taxon>
        <taxon>Bacteroidota</taxon>
        <taxon>Flavobacteriia</taxon>
        <taxon>Flavobacteriales</taxon>
        <taxon>Weeksellaceae</taxon>
        <taxon>Chryseobacterium group</taxon>
        <taxon>Chryseobacterium</taxon>
    </lineage>
</organism>
<evidence type="ECO:0008006" key="3">
    <source>
        <dbReference type="Google" id="ProtNLM"/>
    </source>
</evidence>
<sequence length="1687" mass="198151">MAEKGSVYQKGGGGTNFEQAVQSAYLAMLLINGSAPINISNKIVEIAFQTTNRGFNTDDLLVITESNQGTHQLLFQIKTQLSFTVNNSIFIDVINDFWKDYNSEKFNKKNDYLILVLNGLTNDERNHIKVILNWAKTHAYADDFISEVERIAIKKEKLNIFREVLIKANDDNQITDEDLWQFLKCFEVFDYDFGNQNSLDESYIKNLISVSKNKTNPITETEIWSNILSVVSKLNKDGGSVTTKSVRDEEVFFYFDTAKIVPYYDCLERFRQDGLLTLEPIKNKIGDFHLTRLEILENLIQKVQNNSITIVTGNAGVGKSALVKELLTKENILSEAFIFKADQFNISNLSELFSKIGNNISVEGIFSIIALSKSKIIFIDSLERLLEADPDCSFKQLVSLQEKYNDIKIVATSRTYSVDLIVQKFGINKDKLGYISVPYLDKNELEQIQKNYPILSPLIKNNQIKSLIQVPKYLDFSLKALETNSGDLDNVSIIELKKILWNQLVINVHNKTSGMPIKRDKAFISIAVNRAKEMRLFTIPKSDIDEEAVLELEKDNIIFQDVNDMAYSPSHDILEDWALVKYVARCYDASSTTKEFFNQIGNEPAIRRAFRLWIEENLIEDFSKLNELILNIISDNSFESYWADEALIAVLKSSNSNNFFIFFKDYLLETKTRLLTRIMHLLKTACREYIFLTDGSSILNPIGSGWKETIFFISQNIIDLIDIRTSILHFITNWNDKIWYNQKEISFDELNSVKRVVLYFLEQVKNKDDFWHKEVAIFDKTEDLIIILFQLAKISKLEIHDLIYESLSIDRYERDYKLNGFYKKVINIALNDRGAIILSKYLPELLIDTMWKEWKLELEKKKAKIVKESDISFPLSQLLENNDELEGDKCWGIKDKSAFFPSGVFRTPIYYLLKYNTEEGISFIIEFLNYSSKFYLESKCRHKNELKEIELTLSNGKKIKQIGSPEMWIAFRGMSVTHYGIECILMSTEYYLMELAKLKTETSRKHIQAIFNSIITKSNNVFAMGVLASITMAYPEEIGDKFLPLLTVKEFYSWDSNRALNEQTNTHSEQLLYSEFENRIAFGKLEHRTKYFRGLEDFVIEYQYRIETFNENIQNIIAKMISECKESDVLWQKKLDEMDFKNWKKEKHEEYNGYMLMPSYSDSVIKFQEANKEVENSQNNTYKYSNIITNAYNEPSSITIEVWNECYNYFLNKAYFDRLFDKPVHLAVIGLNEFRYLLNSEQINWCKTKIQNTIVSIIKINLSHSFNIELEYNIVEKNLALESFHLLFEMDLDNQEKLSELIVLYLYMLSAHFSDNEKNQIYKYTRDCVSLKYPMIHNRIWYGFLNFSKFKKEFISRHKYYDRQHVQGLAEEEYDFLKKQSEIILPSKISFGEINLKDFIMENLIITILITPFNTENNNFTDYKKEIFEYIFSILNKEDYQYLRQSNELDYRCLLDFCIYLRDTFIHNKDNLYRELFIGTLKQIYNDEKDNYKKYKFKFIEDLLKYFILQIDALVANTEDIVLKNYYTNRFWQLWGIFYNQAKVSNSKLLINYLLLGIDWKHESKNWIVLEAKRDFYKNMMNDFKTIALPSIIKVLSTIGDKSLLPEGIKIIVEAIKIDNNLKFILTYESSERLIKRLFLNHISKIKSNKKLIEDYIFILNNMIDLGSSEAYFYRENVIIYKNMELS</sequence>
<dbReference type="SUPFAM" id="SSF52540">
    <property type="entry name" value="P-loop containing nucleoside triphosphate hydrolases"/>
    <property type="match status" value="1"/>
</dbReference>
<comment type="caution">
    <text evidence="1">The sequence shown here is derived from an EMBL/GenBank/DDBJ whole genome shotgun (WGS) entry which is preliminary data.</text>
</comment>
<dbReference type="InterPro" id="IPR027417">
    <property type="entry name" value="P-loop_NTPase"/>
</dbReference>
<dbReference type="Proteomes" id="UP000228740">
    <property type="component" value="Unassembled WGS sequence"/>
</dbReference>
<evidence type="ECO:0000313" key="1">
    <source>
        <dbReference type="EMBL" id="PJJ68143.1"/>
    </source>
</evidence>
<dbReference type="OrthoDB" id="779537at2"/>
<name>A0A2M9CBB3_9FLAO</name>
<evidence type="ECO:0000313" key="2">
    <source>
        <dbReference type="Proteomes" id="UP000228740"/>
    </source>
</evidence>
<dbReference type="EMBL" id="PGFD01000001">
    <property type="protein sequence ID" value="PJJ68143.1"/>
    <property type="molecule type" value="Genomic_DNA"/>
</dbReference>
<accession>A0A2M9CBB3</accession>
<dbReference type="RefSeq" id="WP_100376785.1">
    <property type="nucleotide sequence ID" value="NZ_PGFD01000001.1"/>
</dbReference>
<keyword evidence="2" id="KW-1185">Reference proteome</keyword>
<reference evidence="1 2" key="1">
    <citation type="submission" date="2017-11" db="EMBL/GenBank/DDBJ databases">
        <title>Genomic Encyclopedia of Archaeal and Bacterial Type Strains, Phase II (KMG-II): From Individual Species to Whole Genera.</title>
        <authorList>
            <person name="Goeker M."/>
        </authorList>
    </citation>
    <scope>NUCLEOTIDE SEQUENCE [LARGE SCALE GENOMIC DNA]</scope>
    <source>
        <strain evidence="1 2">DSM 27617</strain>
    </source>
</reference>
<proteinExistence type="predicted"/>
<gene>
    <name evidence="1" type="ORF">CLV73_2178</name>
</gene>
<protein>
    <recommendedName>
        <fullName evidence="3">ATPase family protein associated with various cellular activities (AAA)</fullName>
    </recommendedName>
</protein>